<dbReference type="SMART" id="SM00347">
    <property type="entry name" value="HTH_MARR"/>
    <property type="match status" value="1"/>
</dbReference>
<dbReference type="GO" id="GO:0003700">
    <property type="term" value="F:DNA-binding transcription factor activity"/>
    <property type="evidence" value="ECO:0007669"/>
    <property type="project" value="InterPro"/>
</dbReference>
<dbReference type="Proteomes" id="UP000192448">
    <property type="component" value="Unassembled WGS sequence"/>
</dbReference>
<proteinExistence type="predicted"/>
<name>A0A1X0AT57_9MYCO</name>
<dbReference type="AlphaFoldDB" id="A0A1X0AT57"/>
<gene>
    <name evidence="2" type="ORF">BST13_20090</name>
</gene>
<dbReference type="STRING" id="1927124.BST13_20090"/>
<accession>A0A1X0AT57</accession>
<protein>
    <recommendedName>
        <fullName evidence="1">HTH marR-type domain-containing protein</fullName>
    </recommendedName>
</protein>
<dbReference type="SUPFAM" id="SSF46785">
    <property type="entry name" value="Winged helix' DNA-binding domain"/>
    <property type="match status" value="1"/>
</dbReference>
<evidence type="ECO:0000259" key="1">
    <source>
        <dbReference type="PROSITE" id="PS50995"/>
    </source>
</evidence>
<dbReference type="PROSITE" id="PS50995">
    <property type="entry name" value="HTH_MARR_2"/>
    <property type="match status" value="1"/>
</dbReference>
<sequence>MGQAWIRWVHASVPDDAVSYARLRVLAALEASPDGLPMSGIAAALGVTGRRVTVLVDALAEDGLVARYAHPTDGRSTIIEITETGLAHLRRVWQQHQRTISVAFAGLSDDDQVRLLAITHTLTDSFRRQLAEHANPTAEEPVDPERILMRNNRPVRAGRRR</sequence>
<feature type="domain" description="HTH marR-type" evidence="1">
    <location>
        <begin position="1"/>
        <end position="124"/>
    </location>
</feature>
<dbReference type="EMBL" id="MVHF01000021">
    <property type="protein sequence ID" value="ORA33242.1"/>
    <property type="molecule type" value="Genomic_DNA"/>
</dbReference>
<comment type="caution">
    <text evidence="2">The sequence shown here is derived from an EMBL/GenBank/DDBJ whole genome shotgun (WGS) entry which is preliminary data.</text>
</comment>
<evidence type="ECO:0000313" key="2">
    <source>
        <dbReference type="EMBL" id="ORA33242.1"/>
    </source>
</evidence>
<dbReference type="Gene3D" id="1.10.10.10">
    <property type="entry name" value="Winged helix-like DNA-binding domain superfamily/Winged helix DNA-binding domain"/>
    <property type="match status" value="1"/>
</dbReference>
<reference evidence="2 3" key="1">
    <citation type="submission" date="2017-02" db="EMBL/GenBank/DDBJ databases">
        <title>The new phylogeny of genus Mycobacterium.</title>
        <authorList>
            <person name="Tortoli E."/>
            <person name="Trovato A."/>
            <person name="Cirillo D.M."/>
        </authorList>
    </citation>
    <scope>NUCLEOTIDE SEQUENCE [LARGE SCALE GENOMIC DNA]</scope>
    <source>
        <strain evidence="2 3">RW6</strain>
    </source>
</reference>
<dbReference type="InterPro" id="IPR039422">
    <property type="entry name" value="MarR/SlyA-like"/>
</dbReference>
<dbReference type="PANTHER" id="PTHR33164:SF43">
    <property type="entry name" value="HTH-TYPE TRANSCRIPTIONAL REPRESSOR YETL"/>
    <property type="match status" value="1"/>
</dbReference>
<evidence type="ECO:0000313" key="3">
    <source>
        <dbReference type="Proteomes" id="UP000192448"/>
    </source>
</evidence>
<dbReference type="GO" id="GO:0006950">
    <property type="term" value="P:response to stress"/>
    <property type="evidence" value="ECO:0007669"/>
    <property type="project" value="TreeGrafter"/>
</dbReference>
<keyword evidence="3" id="KW-1185">Reference proteome</keyword>
<organism evidence="2 3">
    <name type="scientific">Mycobacterium aquaticum</name>
    <dbReference type="NCBI Taxonomy" id="1927124"/>
    <lineage>
        <taxon>Bacteria</taxon>
        <taxon>Bacillati</taxon>
        <taxon>Actinomycetota</taxon>
        <taxon>Actinomycetes</taxon>
        <taxon>Mycobacteriales</taxon>
        <taxon>Mycobacteriaceae</taxon>
        <taxon>Mycobacterium</taxon>
    </lineage>
</organism>
<dbReference type="Pfam" id="PF12802">
    <property type="entry name" value="MarR_2"/>
    <property type="match status" value="1"/>
</dbReference>
<dbReference type="InterPro" id="IPR036390">
    <property type="entry name" value="WH_DNA-bd_sf"/>
</dbReference>
<dbReference type="InterPro" id="IPR000835">
    <property type="entry name" value="HTH_MarR-typ"/>
</dbReference>
<dbReference type="PANTHER" id="PTHR33164">
    <property type="entry name" value="TRANSCRIPTIONAL REGULATOR, MARR FAMILY"/>
    <property type="match status" value="1"/>
</dbReference>
<dbReference type="InterPro" id="IPR036388">
    <property type="entry name" value="WH-like_DNA-bd_sf"/>
</dbReference>